<name>A0AAD5DBK8_AMBAR</name>
<evidence type="ECO:0000313" key="1">
    <source>
        <dbReference type="EMBL" id="KAI7758183.1"/>
    </source>
</evidence>
<gene>
    <name evidence="1" type="ORF">M8C21_015293</name>
</gene>
<organism evidence="1 2">
    <name type="scientific">Ambrosia artemisiifolia</name>
    <name type="common">Common ragweed</name>
    <dbReference type="NCBI Taxonomy" id="4212"/>
    <lineage>
        <taxon>Eukaryota</taxon>
        <taxon>Viridiplantae</taxon>
        <taxon>Streptophyta</taxon>
        <taxon>Embryophyta</taxon>
        <taxon>Tracheophyta</taxon>
        <taxon>Spermatophyta</taxon>
        <taxon>Magnoliopsida</taxon>
        <taxon>eudicotyledons</taxon>
        <taxon>Gunneridae</taxon>
        <taxon>Pentapetalae</taxon>
        <taxon>asterids</taxon>
        <taxon>campanulids</taxon>
        <taxon>Asterales</taxon>
        <taxon>Asteraceae</taxon>
        <taxon>Asteroideae</taxon>
        <taxon>Heliantheae alliance</taxon>
        <taxon>Heliantheae</taxon>
        <taxon>Ambrosia</taxon>
    </lineage>
</organism>
<dbReference type="Proteomes" id="UP001206925">
    <property type="component" value="Unassembled WGS sequence"/>
</dbReference>
<dbReference type="EMBL" id="JAMZMK010000019">
    <property type="protein sequence ID" value="KAI7758183.1"/>
    <property type="molecule type" value="Genomic_DNA"/>
</dbReference>
<sequence length="163" mass="18608">MYQWLLMRDLHSAKVFYFPKALKLEEIVISVVEKRLVTVCETGSRRATRFKLVGGENYGASTYCCLDSQPLNSLMGMHRLFDDKQEDQSTESLPCINMVDKTTNAEKAMVIVDLDATWASKSQVYDAKQIELRNNKINKTVQTNSFMIPILLSRKMIIGFATK</sequence>
<protein>
    <submittedName>
        <fullName evidence="1">Uncharacterized protein</fullName>
    </submittedName>
</protein>
<comment type="caution">
    <text evidence="1">The sequence shown here is derived from an EMBL/GenBank/DDBJ whole genome shotgun (WGS) entry which is preliminary data.</text>
</comment>
<dbReference type="AlphaFoldDB" id="A0AAD5DBK8"/>
<keyword evidence="2" id="KW-1185">Reference proteome</keyword>
<accession>A0AAD5DBK8</accession>
<reference evidence="1" key="1">
    <citation type="submission" date="2022-06" db="EMBL/GenBank/DDBJ databases">
        <title>Uncovering the hologenomic basis of an extraordinary plant invasion.</title>
        <authorList>
            <person name="Bieker V.C."/>
            <person name="Martin M.D."/>
            <person name="Gilbert T."/>
            <person name="Hodgins K."/>
            <person name="Battlay P."/>
            <person name="Petersen B."/>
            <person name="Wilson J."/>
        </authorList>
    </citation>
    <scope>NUCLEOTIDE SEQUENCE</scope>
    <source>
        <strain evidence="1">AA19_3_7</strain>
        <tissue evidence="1">Leaf</tissue>
    </source>
</reference>
<evidence type="ECO:0000313" key="2">
    <source>
        <dbReference type="Proteomes" id="UP001206925"/>
    </source>
</evidence>
<proteinExistence type="predicted"/>
<feature type="non-terminal residue" evidence="1">
    <location>
        <position position="1"/>
    </location>
</feature>